<feature type="transmembrane region" description="Helical" evidence="5">
    <location>
        <begin position="240"/>
        <end position="258"/>
    </location>
</feature>
<keyword evidence="2 5" id="KW-1133">Transmembrane helix</keyword>
<dbReference type="InterPro" id="IPR050327">
    <property type="entry name" value="Proton-linked_MCT"/>
</dbReference>
<evidence type="ECO:0000256" key="5">
    <source>
        <dbReference type="SAM" id="Phobius"/>
    </source>
</evidence>
<evidence type="ECO:0000259" key="6">
    <source>
        <dbReference type="PROSITE" id="PS50850"/>
    </source>
</evidence>
<keyword evidence="1 5" id="KW-0812">Transmembrane</keyword>
<dbReference type="PANTHER" id="PTHR11360">
    <property type="entry name" value="MONOCARBOXYLATE TRANSPORTER"/>
    <property type="match status" value="1"/>
</dbReference>
<keyword evidence="3 5" id="KW-0472">Membrane</keyword>
<dbReference type="Pfam" id="PF07690">
    <property type="entry name" value="MFS_1"/>
    <property type="match status" value="1"/>
</dbReference>
<dbReference type="InterPro" id="IPR020846">
    <property type="entry name" value="MFS_dom"/>
</dbReference>
<dbReference type="PANTHER" id="PTHR11360:SF284">
    <property type="entry name" value="EG:103B4.3 PROTEIN-RELATED"/>
    <property type="match status" value="1"/>
</dbReference>
<evidence type="ECO:0000256" key="3">
    <source>
        <dbReference type="ARBA" id="ARBA00023136"/>
    </source>
</evidence>
<accession>A0A2A2I1W1</accession>
<reference evidence="7 8" key="1">
    <citation type="submission" date="2017-07" db="EMBL/GenBank/DDBJ databases">
        <title>Tamlnaduibacter salinus (Mi-7) genome sequencing.</title>
        <authorList>
            <person name="Verma A."/>
            <person name="Krishnamurthi S."/>
        </authorList>
    </citation>
    <scope>NUCLEOTIDE SEQUENCE [LARGE SCALE GENOMIC DNA]</scope>
    <source>
        <strain evidence="7 8">Mi-7</strain>
    </source>
</reference>
<feature type="transmembrane region" description="Helical" evidence="5">
    <location>
        <begin position="65"/>
        <end position="86"/>
    </location>
</feature>
<feature type="transmembrane region" description="Helical" evidence="5">
    <location>
        <begin position="27"/>
        <end position="45"/>
    </location>
</feature>
<dbReference type="AlphaFoldDB" id="A0A2A2I1W1"/>
<feature type="transmembrane region" description="Helical" evidence="5">
    <location>
        <begin position="156"/>
        <end position="179"/>
    </location>
</feature>
<dbReference type="Proteomes" id="UP000218332">
    <property type="component" value="Unassembled WGS sequence"/>
</dbReference>
<feature type="transmembrane region" description="Helical" evidence="5">
    <location>
        <begin position="334"/>
        <end position="358"/>
    </location>
</feature>
<feature type="transmembrane region" description="Helical" evidence="5">
    <location>
        <begin position="98"/>
        <end position="116"/>
    </location>
</feature>
<feature type="region of interest" description="Disordered" evidence="4">
    <location>
        <begin position="427"/>
        <end position="452"/>
    </location>
</feature>
<organism evidence="7 8">
    <name type="scientific">Tamilnaduibacter salinus</name>
    <dbReference type="NCBI Taxonomy" id="1484056"/>
    <lineage>
        <taxon>Bacteria</taxon>
        <taxon>Pseudomonadati</taxon>
        <taxon>Pseudomonadota</taxon>
        <taxon>Gammaproteobacteria</taxon>
        <taxon>Pseudomonadales</taxon>
        <taxon>Marinobacteraceae</taxon>
        <taxon>Tamilnaduibacter</taxon>
    </lineage>
</organism>
<dbReference type="GO" id="GO:0022857">
    <property type="term" value="F:transmembrane transporter activity"/>
    <property type="evidence" value="ECO:0007669"/>
    <property type="project" value="InterPro"/>
</dbReference>
<feature type="domain" description="Major facilitator superfamily (MFS) profile" evidence="6">
    <location>
        <begin position="28"/>
        <end position="427"/>
    </location>
</feature>
<name>A0A2A2I1W1_9GAMM</name>
<evidence type="ECO:0000256" key="1">
    <source>
        <dbReference type="ARBA" id="ARBA00022692"/>
    </source>
</evidence>
<evidence type="ECO:0000256" key="4">
    <source>
        <dbReference type="SAM" id="MobiDB-lite"/>
    </source>
</evidence>
<evidence type="ECO:0000313" key="7">
    <source>
        <dbReference type="EMBL" id="PAV25592.1"/>
    </source>
</evidence>
<dbReference type="InterPro" id="IPR036259">
    <property type="entry name" value="MFS_trans_sf"/>
</dbReference>
<evidence type="ECO:0000256" key="2">
    <source>
        <dbReference type="ARBA" id="ARBA00022989"/>
    </source>
</evidence>
<dbReference type="SUPFAM" id="SSF103473">
    <property type="entry name" value="MFS general substrate transporter"/>
    <property type="match status" value="1"/>
</dbReference>
<dbReference type="EMBL" id="NMPM01000054">
    <property type="protein sequence ID" value="PAV25592.1"/>
    <property type="molecule type" value="Genomic_DNA"/>
</dbReference>
<dbReference type="Gene3D" id="1.20.1250.20">
    <property type="entry name" value="MFS general substrate transporter like domains"/>
    <property type="match status" value="1"/>
</dbReference>
<evidence type="ECO:0000313" key="8">
    <source>
        <dbReference type="Proteomes" id="UP000218332"/>
    </source>
</evidence>
<protein>
    <submittedName>
        <fullName evidence="7">MFS transporter</fullName>
    </submittedName>
</protein>
<feature type="transmembrane region" description="Helical" evidence="5">
    <location>
        <begin position="278"/>
        <end position="299"/>
    </location>
</feature>
<gene>
    <name evidence="7" type="ORF">CF392_10195</name>
</gene>
<feature type="transmembrane region" description="Helical" evidence="5">
    <location>
        <begin position="185"/>
        <end position="206"/>
    </location>
</feature>
<feature type="transmembrane region" description="Helical" evidence="5">
    <location>
        <begin position="403"/>
        <end position="422"/>
    </location>
</feature>
<keyword evidence="8" id="KW-1185">Reference proteome</keyword>
<dbReference type="PROSITE" id="PS50850">
    <property type="entry name" value="MFS"/>
    <property type="match status" value="1"/>
</dbReference>
<comment type="caution">
    <text evidence="7">The sequence shown here is derived from an EMBL/GenBank/DDBJ whole genome shotgun (WGS) entry which is preliminary data.</text>
</comment>
<dbReference type="InterPro" id="IPR011701">
    <property type="entry name" value="MFS"/>
</dbReference>
<feature type="transmembrane region" description="Helical" evidence="5">
    <location>
        <begin position="370"/>
        <end position="391"/>
    </location>
</feature>
<proteinExistence type="predicted"/>
<sequence>MRASTRVWARRNRSMSESARSGTTSRTLWGIIAVGFGVMFLSSSIKGAYQVYFRDLSELFDLGRAQFALSGALFGLCLGLVSPLVGTICDRYGPSRSMISGALVAALAFLLLGLFQNFPLFLVAYGVMAAYALAAMTFVPMGVWIDNLFGERHKGLAYAAVSNGVAIGFMVLSPLWVWLNGWLDWSTLALMIAMGFVVGVAVPLYWADRYFPVGIETHSESQSRQAPGVSGVLRELRQPLFILLAISFAGCGSSMAFIDLHYAPLVQEAGLPDSQDAASALALSLSVLGGFELLGALAVGHLAGKVQPAMLLALLYGVRSMILAWLAISPGSGTFVVFGAFFGATYMGTVVLTSMMCLRLYGASVKGRMFGLLFTVHQLAVFGTAWLGGLARDLTGDYTLTTLGVAAFCGLSVIAALALQVVTPRSNSRSRVPSSAGSGETAMPSGQGQSQV</sequence>
<feature type="transmembrane region" description="Helical" evidence="5">
    <location>
        <begin position="122"/>
        <end position="144"/>
    </location>
</feature>
<feature type="transmembrane region" description="Helical" evidence="5">
    <location>
        <begin position="311"/>
        <end position="328"/>
    </location>
</feature>